<evidence type="ECO:0000313" key="2">
    <source>
        <dbReference type="Proteomes" id="UP000789901"/>
    </source>
</evidence>
<protein>
    <submittedName>
        <fullName evidence="1">12367_t:CDS:1</fullName>
    </submittedName>
</protein>
<sequence length="264" mass="30462">MDFYKHKAVEDWTCEKLIEFYHTTSEQKDQKKVLDSIKKDLKKIKEANSEFDAMQMFPPMNNLQQESIVNTGLTTSDELNTEKLGVAKTFGISFDKYIGLGMNIQDKSEVTEPSEDLEDENDEEVKFDLNDILGELQRELAVKWEVDNINVTDRFWNYQKNILRKAEQEEWAEIIKSNLYTIENSPLSKEVLTSFHEAACNNFIGKDVFMNGEKTKLSRDIACSFNDLTKLVVEKALLLLAEFAISHVIALEECVGKLAKDYKY</sequence>
<comment type="caution">
    <text evidence="1">The sequence shown here is derived from an EMBL/GenBank/DDBJ whole genome shotgun (WGS) entry which is preliminary data.</text>
</comment>
<organism evidence="1 2">
    <name type="scientific">Gigaspora margarita</name>
    <dbReference type="NCBI Taxonomy" id="4874"/>
    <lineage>
        <taxon>Eukaryota</taxon>
        <taxon>Fungi</taxon>
        <taxon>Fungi incertae sedis</taxon>
        <taxon>Mucoromycota</taxon>
        <taxon>Glomeromycotina</taxon>
        <taxon>Glomeromycetes</taxon>
        <taxon>Diversisporales</taxon>
        <taxon>Gigasporaceae</taxon>
        <taxon>Gigaspora</taxon>
    </lineage>
</organism>
<keyword evidence="2" id="KW-1185">Reference proteome</keyword>
<reference evidence="1 2" key="1">
    <citation type="submission" date="2021-06" db="EMBL/GenBank/DDBJ databases">
        <authorList>
            <person name="Kallberg Y."/>
            <person name="Tangrot J."/>
            <person name="Rosling A."/>
        </authorList>
    </citation>
    <scope>NUCLEOTIDE SEQUENCE [LARGE SCALE GENOMIC DNA]</scope>
    <source>
        <strain evidence="1 2">120-4 pot B 10/14</strain>
    </source>
</reference>
<name>A0ABM8W6Z5_GIGMA</name>
<accession>A0ABM8W6Z5</accession>
<gene>
    <name evidence="1" type="ORF">GMARGA_LOCUS4116</name>
</gene>
<proteinExistence type="predicted"/>
<dbReference type="EMBL" id="CAJVQB010001582">
    <property type="protein sequence ID" value="CAG8541741.1"/>
    <property type="molecule type" value="Genomic_DNA"/>
</dbReference>
<evidence type="ECO:0000313" key="1">
    <source>
        <dbReference type="EMBL" id="CAG8541741.1"/>
    </source>
</evidence>
<dbReference type="Proteomes" id="UP000789901">
    <property type="component" value="Unassembled WGS sequence"/>
</dbReference>